<evidence type="ECO:0000256" key="4">
    <source>
        <dbReference type="ARBA" id="ARBA00012458"/>
    </source>
</evidence>
<evidence type="ECO:0000256" key="5">
    <source>
        <dbReference type="ARBA" id="ARBA00022679"/>
    </source>
</evidence>
<dbReference type="CDD" id="cd00739">
    <property type="entry name" value="DHPS"/>
    <property type="match status" value="1"/>
</dbReference>
<dbReference type="NCBIfam" id="TIGR01496">
    <property type="entry name" value="DHPS"/>
    <property type="match status" value="1"/>
</dbReference>
<dbReference type="PROSITE" id="PS00793">
    <property type="entry name" value="DHPS_2"/>
    <property type="match status" value="1"/>
</dbReference>
<comment type="similarity">
    <text evidence="9">Belongs to the DHPS family.</text>
</comment>
<dbReference type="GO" id="GO:0005829">
    <property type="term" value="C:cytosol"/>
    <property type="evidence" value="ECO:0007669"/>
    <property type="project" value="TreeGrafter"/>
</dbReference>
<protein>
    <recommendedName>
        <fullName evidence="4 9">Dihydropteroate synthase</fullName>
        <shortName evidence="9">DHPS</shortName>
        <ecNumber evidence="4 9">2.5.1.15</ecNumber>
    </recommendedName>
    <alternativeName>
        <fullName evidence="9">Dihydropteroate pyrophosphorylase</fullName>
    </alternativeName>
</protein>
<dbReference type="InterPro" id="IPR006390">
    <property type="entry name" value="DHP_synth_dom"/>
</dbReference>
<dbReference type="GO" id="GO:0046654">
    <property type="term" value="P:tetrahydrofolate biosynthetic process"/>
    <property type="evidence" value="ECO:0007669"/>
    <property type="project" value="UniProtKB-UniPathway"/>
</dbReference>
<dbReference type="OrthoDB" id="9811744at2"/>
<evidence type="ECO:0000313" key="12">
    <source>
        <dbReference type="Proteomes" id="UP000244904"/>
    </source>
</evidence>
<evidence type="ECO:0000256" key="8">
    <source>
        <dbReference type="ARBA" id="ARBA00022909"/>
    </source>
</evidence>
<dbReference type="PANTHER" id="PTHR20941:SF1">
    <property type="entry name" value="FOLIC ACID SYNTHESIS PROTEIN FOL1"/>
    <property type="match status" value="1"/>
</dbReference>
<accession>A0A2R8AR06</accession>
<keyword evidence="12" id="KW-1185">Reference proteome</keyword>
<sequence>MTYYYRALVQSHSIRPADALPVAGGWGWFTHAERLCRTEDTVVLHQSDLPADIRDSIAQPRAAVAGMSMDRPRIMGILNVTPDSFSDGGQHEVPAQAVQRGIQLVRDGADMIDVGGESTRPGATTISIPAEIARTEPVIRALRHAMSVPISIDTRKGRVAEAAYEAGASLVNDVSGFSYDRALGPFCASAKVPVCVMHAQGDPETMQENPRYDSVLLDVYDFLAAQLVFLEGIGIPRDRVWVDPGIGFGKTQAHNLELLNRLSLFHSLGCAILLGVSRKKFIGTISGVSTPSDRVLGSVSVALAGVAQGVQVVRVHDVRETRQALSLWEAVQNGAWPL</sequence>
<dbReference type="InterPro" id="IPR045031">
    <property type="entry name" value="DHP_synth-like"/>
</dbReference>
<keyword evidence="6 9" id="KW-0479">Metal-binding</keyword>
<evidence type="ECO:0000256" key="1">
    <source>
        <dbReference type="ARBA" id="ARBA00000012"/>
    </source>
</evidence>
<dbReference type="InterPro" id="IPR011005">
    <property type="entry name" value="Dihydropteroate_synth-like_sf"/>
</dbReference>
<keyword evidence="8 9" id="KW-0289">Folate biosynthesis</keyword>
<dbReference type="Pfam" id="PF00809">
    <property type="entry name" value="Pterin_bind"/>
    <property type="match status" value="1"/>
</dbReference>
<evidence type="ECO:0000313" key="11">
    <source>
        <dbReference type="EMBL" id="SPF78455.1"/>
    </source>
</evidence>
<comment type="pathway">
    <text evidence="3 9">Cofactor biosynthesis; tetrahydrofolate biosynthesis; 7,8-dihydrofolate from 2-amino-4-hydroxy-6-hydroxymethyl-7,8-dihydropteridine diphosphate and 4-aminobenzoate: step 1/2.</text>
</comment>
<evidence type="ECO:0000259" key="10">
    <source>
        <dbReference type="PROSITE" id="PS50972"/>
    </source>
</evidence>
<evidence type="ECO:0000256" key="3">
    <source>
        <dbReference type="ARBA" id="ARBA00004763"/>
    </source>
</evidence>
<keyword evidence="7 9" id="KW-0460">Magnesium</keyword>
<dbReference type="SUPFAM" id="SSF51717">
    <property type="entry name" value="Dihydropteroate synthetase-like"/>
    <property type="match status" value="1"/>
</dbReference>
<dbReference type="EMBL" id="OMOJ01000001">
    <property type="protein sequence ID" value="SPF78455.1"/>
    <property type="molecule type" value="Genomic_DNA"/>
</dbReference>
<reference evidence="12" key="1">
    <citation type="submission" date="2018-03" db="EMBL/GenBank/DDBJ databases">
        <authorList>
            <person name="Rodrigo-Torres L."/>
            <person name="Arahal R. D."/>
            <person name="Lucena T."/>
        </authorList>
    </citation>
    <scope>NUCLEOTIDE SEQUENCE [LARGE SCALE GENOMIC DNA]</scope>
    <source>
        <strain evidence="12">CECT 8871</strain>
    </source>
</reference>
<evidence type="ECO:0000256" key="9">
    <source>
        <dbReference type="RuleBase" id="RU361205"/>
    </source>
</evidence>
<keyword evidence="5 9" id="KW-0808">Transferase</keyword>
<dbReference type="InterPro" id="IPR000489">
    <property type="entry name" value="Pterin-binding_dom"/>
</dbReference>
<dbReference type="GO" id="GO:0004156">
    <property type="term" value="F:dihydropteroate synthase activity"/>
    <property type="evidence" value="ECO:0007669"/>
    <property type="project" value="UniProtKB-EC"/>
</dbReference>
<evidence type="ECO:0000256" key="7">
    <source>
        <dbReference type="ARBA" id="ARBA00022842"/>
    </source>
</evidence>
<feature type="domain" description="Pterin-binding" evidence="10">
    <location>
        <begin position="72"/>
        <end position="326"/>
    </location>
</feature>
<name>A0A2R8AR06_9RHOB</name>
<dbReference type="PROSITE" id="PS00792">
    <property type="entry name" value="DHPS_1"/>
    <property type="match status" value="1"/>
</dbReference>
<dbReference type="GO" id="GO:0046656">
    <property type="term" value="P:folic acid biosynthetic process"/>
    <property type="evidence" value="ECO:0007669"/>
    <property type="project" value="UniProtKB-KW"/>
</dbReference>
<dbReference type="PANTHER" id="PTHR20941">
    <property type="entry name" value="FOLATE SYNTHESIS PROTEINS"/>
    <property type="match status" value="1"/>
</dbReference>
<comment type="cofactor">
    <cofactor evidence="2 9">
        <name>Mg(2+)</name>
        <dbReference type="ChEBI" id="CHEBI:18420"/>
    </cofactor>
</comment>
<evidence type="ECO:0000256" key="6">
    <source>
        <dbReference type="ARBA" id="ARBA00022723"/>
    </source>
</evidence>
<comment type="catalytic activity">
    <reaction evidence="1">
        <text>(7,8-dihydropterin-6-yl)methyl diphosphate + 4-aminobenzoate = 7,8-dihydropteroate + diphosphate</text>
        <dbReference type="Rhea" id="RHEA:19949"/>
        <dbReference type="ChEBI" id="CHEBI:17836"/>
        <dbReference type="ChEBI" id="CHEBI:17839"/>
        <dbReference type="ChEBI" id="CHEBI:33019"/>
        <dbReference type="ChEBI" id="CHEBI:72950"/>
        <dbReference type="EC" id="2.5.1.15"/>
    </reaction>
</comment>
<dbReference type="RefSeq" id="WP_108885096.1">
    <property type="nucleotide sequence ID" value="NZ_OMOJ01000001.1"/>
</dbReference>
<comment type="function">
    <text evidence="9">Catalyzes the condensation of para-aminobenzoate (pABA) with 6-hydroxymethyl-7,8-dihydropterin diphosphate (DHPt-PP) to form 7,8-dihydropteroate (H2Pte), the immediate precursor of folate derivatives.</text>
</comment>
<dbReference type="PROSITE" id="PS50972">
    <property type="entry name" value="PTERIN_BINDING"/>
    <property type="match status" value="1"/>
</dbReference>
<organism evidence="11 12">
    <name type="scientific">Pseudoprimorskyibacter insulae</name>
    <dbReference type="NCBI Taxonomy" id="1695997"/>
    <lineage>
        <taxon>Bacteria</taxon>
        <taxon>Pseudomonadati</taxon>
        <taxon>Pseudomonadota</taxon>
        <taxon>Alphaproteobacteria</taxon>
        <taxon>Rhodobacterales</taxon>
        <taxon>Paracoccaceae</taxon>
        <taxon>Pseudoprimorskyibacter</taxon>
    </lineage>
</organism>
<dbReference type="UniPathway" id="UPA00077">
    <property type="reaction ID" value="UER00156"/>
</dbReference>
<proteinExistence type="inferred from homology"/>
<dbReference type="Gene3D" id="3.20.20.20">
    <property type="entry name" value="Dihydropteroate synthase-like"/>
    <property type="match status" value="1"/>
</dbReference>
<gene>
    <name evidence="11" type="primary">folP</name>
    <name evidence="11" type="ORF">PRI8871_01058</name>
</gene>
<dbReference type="EC" id="2.5.1.15" evidence="4 9"/>
<evidence type="ECO:0000256" key="2">
    <source>
        <dbReference type="ARBA" id="ARBA00001946"/>
    </source>
</evidence>
<dbReference type="Proteomes" id="UP000244904">
    <property type="component" value="Unassembled WGS sequence"/>
</dbReference>
<dbReference type="AlphaFoldDB" id="A0A2R8AR06"/>
<dbReference type="GO" id="GO:0046872">
    <property type="term" value="F:metal ion binding"/>
    <property type="evidence" value="ECO:0007669"/>
    <property type="project" value="UniProtKB-KW"/>
</dbReference>